<organism evidence="3 4">
    <name type="scientific">Orchesella dallaii</name>
    <dbReference type="NCBI Taxonomy" id="48710"/>
    <lineage>
        <taxon>Eukaryota</taxon>
        <taxon>Metazoa</taxon>
        <taxon>Ecdysozoa</taxon>
        <taxon>Arthropoda</taxon>
        <taxon>Hexapoda</taxon>
        <taxon>Collembola</taxon>
        <taxon>Entomobryomorpha</taxon>
        <taxon>Entomobryoidea</taxon>
        <taxon>Orchesellidae</taxon>
        <taxon>Orchesellinae</taxon>
        <taxon>Orchesella</taxon>
    </lineage>
</organism>
<feature type="compositionally biased region" description="Gly residues" evidence="1">
    <location>
        <begin position="436"/>
        <end position="445"/>
    </location>
</feature>
<proteinExistence type="predicted"/>
<dbReference type="Proteomes" id="UP001642540">
    <property type="component" value="Unassembled WGS sequence"/>
</dbReference>
<feature type="compositionally biased region" description="Low complexity" evidence="1">
    <location>
        <begin position="215"/>
        <end position="225"/>
    </location>
</feature>
<evidence type="ECO:0000256" key="2">
    <source>
        <dbReference type="SAM" id="SignalP"/>
    </source>
</evidence>
<dbReference type="PANTHER" id="PTHR37456:SF5">
    <property type="entry name" value="COLLAGEN TYPE XIII ALPHA 1 CHAIN"/>
    <property type="match status" value="1"/>
</dbReference>
<keyword evidence="4" id="KW-1185">Reference proteome</keyword>
<feature type="compositionally biased region" description="Polar residues" evidence="1">
    <location>
        <begin position="451"/>
        <end position="462"/>
    </location>
</feature>
<dbReference type="EMBL" id="CAXLJM020000034">
    <property type="protein sequence ID" value="CAL8103130.1"/>
    <property type="molecule type" value="Genomic_DNA"/>
</dbReference>
<evidence type="ECO:0000313" key="3">
    <source>
        <dbReference type="EMBL" id="CAL8103130.1"/>
    </source>
</evidence>
<dbReference type="InterPro" id="IPR050938">
    <property type="entry name" value="Collagen_Structural_Proteins"/>
</dbReference>
<reference evidence="3 4" key="1">
    <citation type="submission" date="2024-08" db="EMBL/GenBank/DDBJ databases">
        <authorList>
            <person name="Cucini C."/>
            <person name="Frati F."/>
        </authorList>
    </citation>
    <scope>NUCLEOTIDE SEQUENCE [LARGE SCALE GENOMIC DNA]</scope>
</reference>
<evidence type="ECO:0000313" key="4">
    <source>
        <dbReference type="Proteomes" id="UP001642540"/>
    </source>
</evidence>
<feature type="compositionally biased region" description="Basic residues" evidence="1">
    <location>
        <begin position="531"/>
        <end position="540"/>
    </location>
</feature>
<comment type="caution">
    <text evidence="3">The sequence shown here is derived from an EMBL/GenBank/DDBJ whole genome shotgun (WGS) entry which is preliminary data.</text>
</comment>
<dbReference type="Pfam" id="PF01391">
    <property type="entry name" value="Collagen"/>
    <property type="match status" value="2"/>
</dbReference>
<feature type="compositionally biased region" description="Polar residues" evidence="1">
    <location>
        <begin position="471"/>
        <end position="496"/>
    </location>
</feature>
<sequence>MVLNNCAVILVIAIYAKVSGGLNFHHETDFALGNSQLQQSSRSQFRNLEDADNKFEIFMKLGNGVTVGCEVEKKPEYDDIVELYLEDEFGRREPEMGEISPVAKFRTSNPLFRDPQAASELLETEVPYGWWPAECIQRIMGLQLENNLCNCPAGPPGLTGRPGAEGLPGPTGPPGNDGRNGTDGEVGPVGASGPTGPPGNKGPKGLPGIQGIRGSVGPAGPVGSPGRDGRNGAPGPQGSPGQDGKPGKSGINGRNGRNGVTGPPGSHGTPGNNGVAGLPGLQGQQGIPAPSGFNGENGLNGLPGTPGTPGDNGVCNIPPSLLDDDDDTIIIDINDNPEISLEPLTEAETQPEEPPLVILPPDSGWLASIPEVPEHPWESQQPASQPTQPLENQNPWMSQAPPKPAKPTQPQLNVPSLSDMSQSPSSQGGAKPAGPWNGGNNGAFGGPQVPQKPNASSMNNNLQDKRPPFMGSNTFQPPNSLWSTPQFQSGLLQSYGQLGPLGQLGNAVGNSYWKSSGTRSSPNHAGQKPKCSGKKKRGQGKKNQGNRQALTPNSSEALVSPVSDELENVPPRARARVDLELEE</sequence>
<dbReference type="PANTHER" id="PTHR37456">
    <property type="entry name" value="SI:CH211-266K2.1"/>
    <property type="match status" value="1"/>
</dbReference>
<dbReference type="InterPro" id="IPR008160">
    <property type="entry name" value="Collagen"/>
</dbReference>
<feature type="compositionally biased region" description="Polar residues" evidence="1">
    <location>
        <begin position="508"/>
        <end position="524"/>
    </location>
</feature>
<feature type="compositionally biased region" description="Polar residues" evidence="1">
    <location>
        <begin position="378"/>
        <end position="397"/>
    </location>
</feature>
<accession>A0ABP1QJE9</accession>
<feature type="compositionally biased region" description="Low complexity" evidence="1">
    <location>
        <begin position="408"/>
        <end position="435"/>
    </location>
</feature>
<name>A0ABP1QJE9_9HEXA</name>
<keyword evidence="2" id="KW-0732">Signal</keyword>
<feature type="compositionally biased region" description="Low complexity" evidence="1">
    <location>
        <begin position="275"/>
        <end position="313"/>
    </location>
</feature>
<protein>
    <submittedName>
        <fullName evidence="3">Uncharacterized protein</fullName>
    </submittedName>
</protein>
<feature type="signal peptide" evidence="2">
    <location>
        <begin position="1"/>
        <end position="21"/>
    </location>
</feature>
<feature type="region of interest" description="Disordered" evidence="1">
    <location>
        <begin position="160"/>
        <end position="327"/>
    </location>
</feature>
<feature type="region of interest" description="Disordered" evidence="1">
    <location>
        <begin position="346"/>
        <end position="583"/>
    </location>
</feature>
<evidence type="ECO:0000256" key="1">
    <source>
        <dbReference type="SAM" id="MobiDB-lite"/>
    </source>
</evidence>
<gene>
    <name evidence="3" type="ORF">ODALV1_LOCUS11358</name>
</gene>
<feature type="chain" id="PRO_5047164270" evidence="2">
    <location>
        <begin position="22"/>
        <end position="583"/>
    </location>
</feature>